<sequence length="291" mass="32192">MSTKKSPHLFRQGIASEVKLFFLALLCVALMIVDANWSVLEPVRRLSATLIYPFQRVAIWPKDLVRSVYDWSRFVTQTEAQIRTSESARIENARLSMRAMQMEAENVQLRRLLGVKASVEVPSVAVEVLYTPAHPFKETIILNKGSHDGIQPGMPVIAEGGIVGQIRRVTAQTSEAALVTDDKTSVPALLQRNGIRVLVFGSGRPGQIEVRYLSLDVDIKVGDELVSSGIGGYYPAGLMIGRITSIETNSAQGFVRAIAEPSAHPDRHRHFLVLLHTPPDEVDEEALFKEQ</sequence>
<dbReference type="InterPro" id="IPR042177">
    <property type="entry name" value="Cell/Rod_1"/>
</dbReference>
<evidence type="ECO:0000256" key="2">
    <source>
        <dbReference type="ARBA" id="ARBA00013855"/>
    </source>
</evidence>
<dbReference type="Proteomes" id="UP000029629">
    <property type="component" value="Unassembled WGS sequence"/>
</dbReference>
<dbReference type="Pfam" id="PF04085">
    <property type="entry name" value="MreC"/>
    <property type="match status" value="1"/>
</dbReference>
<gene>
    <name evidence="8" type="ORF">HMPREF2130_06355</name>
</gene>
<proteinExistence type="inferred from homology"/>
<feature type="domain" description="Rod shape-determining protein MreC beta-barrel core" evidence="7">
    <location>
        <begin position="128"/>
        <end position="274"/>
    </location>
</feature>
<dbReference type="InterPro" id="IPR007221">
    <property type="entry name" value="MreC"/>
</dbReference>
<evidence type="ECO:0000313" key="9">
    <source>
        <dbReference type="Proteomes" id="UP000029629"/>
    </source>
</evidence>
<evidence type="ECO:0000256" key="3">
    <source>
        <dbReference type="ARBA" id="ARBA00022960"/>
    </source>
</evidence>
<comment type="similarity">
    <text evidence="1 5">Belongs to the MreC family.</text>
</comment>
<comment type="caution">
    <text evidence="8">The sequence shown here is derived from an EMBL/GenBank/DDBJ whole genome shotgun (WGS) entry which is preliminary data.</text>
</comment>
<dbReference type="InterPro" id="IPR055342">
    <property type="entry name" value="MreC_beta-barrel_core"/>
</dbReference>
<feature type="coiled-coil region" evidence="6">
    <location>
        <begin position="85"/>
        <end position="112"/>
    </location>
</feature>
<dbReference type="PANTHER" id="PTHR34138:SF1">
    <property type="entry name" value="CELL SHAPE-DETERMINING PROTEIN MREC"/>
    <property type="match status" value="1"/>
</dbReference>
<accession>A0A096BB88</accession>
<evidence type="ECO:0000256" key="4">
    <source>
        <dbReference type="ARBA" id="ARBA00032089"/>
    </source>
</evidence>
<organism evidence="8 9">
    <name type="scientific">Oligella urethralis DNF00040</name>
    <dbReference type="NCBI Taxonomy" id="1401065"/>
    <lineage>
        <taxon>Bacteria</taxon>
        <taxon>Pseudomonadati</taxon>
        <taxon>Pseudomonadota</taxon>
        <taxon>Betaproteobacteria</taxon>
        <taxon>Burkholderiales</taxon>
        <taxon>Alcaligenaceae</taxon>
        <taxon>Oligella</taxon>
    </lineage>
</organism>
<keyword evidence="9" id="KW-1185">Reference proteome</keyword>
<dbReference type="PANTHER" id="PTHR34138">
    <property type="entry name" value="CELL SHAPE-DETERMINING PROTEIN MREC"/>
    <property type="match status" value="1"/>
</dbReference>
<dbReference type="Gene3D" id="2.40.10.350">
    <property type="entry name" value="Rod shape-determining protein MreC, domain 2"/>
    <property type="match status" value="1"/>
</dbReference>
<dbReference type="GO" id="GO:0005886">
    <property type="term" value="C:plasma membrane"/>
    <property type="evidence" value="ECO:0007669"/>
    <property type="project" value="TreeGrafter"/>
</dbReference>
<keyword evidence="3 5" id="KW-0133">Cell shape</keyword>
<comment type="function">
    <text evidence="5">Involved in formation and maintenance of cell shape.</text>
</comment>
<dbReference type="GO" id="GO:0008360">
    <property type="term" value="P:regulation of cell shape"/>
    <property type="evidence" value="ECO:0007669"/>
    <property type="project" value="UniProtKB-KW"/>
</dbReference>
<evidence type="ECO:0000313" key="8">
    <source>
        <dbReference type="EMBL" id="KGF30439.1"/>
    </source>
</evidence>
<evidence type="ECO:0000259" key="7">
    <source>
        <dbReference type="Pfam" id="PF04085"/>
    </source>
</evidence>
<dbReference type="EMBL" id="JRNI01000024">
    <property type="protein sequence ID" value="KGF30439.1"/>
    <property type="molecule type" value="Genomic_DNA"/>
</dbReference>
<dbReference type="NCBIfam" id="TIGR00219">
    <property type="entry name" value="mreC"/>
    <property type="match status" value="1"/>
</dbReference>
<evidence type="ECO:0000256" key="5">
    <source>
        <dbReference type="PIRNR" id="PIRNR038471"/>
    </source>
</evidence>
<dbReference type="eggNOG" id="COG1792">
    <property type="taxonomic scope" value="Bacteria"/>
</dbReference>
<protein>
    <recommendedName>
        <fullName evidence="2 5">Cell shape-determining protein MreC</fullName>
    </recommendedName>
    <alternativeName>
        <fullName evidence="4 5">Cell shape protein MreC</fullName>
    </alternativeName>
</protein>
<dbReference type="PIRSF" id="PIRSF038471">
    <property type="entry name" value="MreC"/>
    <property type="match status" value="1"/>
</dbReference>
<dbReference type="InterPro" id="IPR042175">
    <property type="entry name" value="Cell/Rod_MreC_2"/>
</dbReference>
<name>A0A096BB88_9BURK</name>
<dbReference type="Gene3D" id="2.40.10.340">
    <property type="entry name" value="Rod shape-determining protein MreC, domain 1"/>
    <property type="match status" value="1"/>
</dbReference>
<evidence type="ECO:0000256" key="6">
    <source>
        <dbReference type="SAM" id="Coils"/>
    </source>
</evidence>
<dbReference type="RefSeq" id="WP_036559209.1">
    <property type="nucleotide sequence ID" value="NZ_JRNI01000024.1"/>
</dbReference>
<dbReference type="AlphaFoldDB" id="A0A096BB88"/>
<keyword evidence="6" id="KW-0175">Coiled coil</keyword>
<reference evidence="8 9" key="1">
    <citation type="submission" date="2014-07" db="EMBL/GenBank/DDBJ databases">
        <authorList>
            <person name="McCorrison J."/>
            <person name="Sanka R."/>
            <person name="Torralba M."/>
            <person name="Gillis M."/>
            <person name="Haft D.H."/>
            <person name="Methe B."/>
            <person name="Sutton G."/>
            <person name="Nelson K.E."/>
        </authorList>
    </citation>
    <scope>NUCLEOTIDE SEQUENCE [LARGE SCALE GENOMIC DNA]</scope>
    <source>
        <strain evidence="8 9">DNF00040</strain>
    </source>
</reference>
<evidence type="ECO:0000256" key="1">
    <source>
        <dbReference type="ARBA" id="ARBA00009369"/>
    </source>
</evidence>
<dbReference type="OrthoDB" id="9808025at2"/>